<dbReference type="RefSeq" id="WP_004938146.1">
    <property type="nucleotide sequence ID" value="NZ_AORZ01000002.1"/>
</dbReference>
<evidence type="ECO:0000313" key="1">
    <source>
        <dbReference type="EMBL" id="EMF02452.1"/>
    </source>
</evidence>
<comment type="caution">
    <text evidence="1">The sequence shown here is derived from an EMBL/GenBank/DDBJ whole genome shotgun (WGS) entry which is preliminary data.</text>
</comment>
<gene>
    <name evidence="1" type="ORF">H340_01359</name>
</gene>
<name>M3CEG1_STRM1</name>
<accession>M3CEG1</accession>
<protein>
    <submittedName>
        <fullName evidence="1">Uncharacterized protein</fullName>
    </submittedName>
</protein>
<organism evidence="1 2">
    <name type="scientific">Streptomyces mobaraensis (strain ATCC 29032 / DSM 40847 / JCM 4168 / NBRC 13819 / NCIMB 11159 / IPCR 16-22)</name>
    <dbReference type="NCBI Taxonomy" id="1223523"/>
    <lineage>
        <taxon>Bacteria</taxon>
        <taxon>Bacillati</taxon>
        <taxon>Actinomycetota</taxon>
        <taxon>Actinomycetes</taxon>
        <taxon>Kitasatosporales</taxon>
        <taxon>Streptomycetaceae</taxon>
        <taxon>Streptomyces</taxon>
    </lineage>
</organism>
<dbReference type="STRING" id="1223523.H340_01359"/>
<dbReference type="Proteomes" id="UP000011740">
    <property type="component" value="Unassembled WGS sequence"/>
</dbReference>
<dbReference type="AlphaFoldDB" id="M3CEG1"/>
<reference evidence="1 2" key="1">
    <citation type="journal article" date="2013" name="Genome Announc.">
        <title>Whole-Genome Shotgun Assembly and Analysis of the Genome of Streptomyces mobaraensis DSM 40847, a Strain for Industrial Production of Microbial Transglutaminase.</title>
        <authorList>
            <person name="Yang H."/>
            <person name="He T."/>
            <person name="Wu W."/>
            <person name="Zhu W."/>
            <person name="Lu B."/>
            <person name="Sun W."/>
        </authorList>
    </citation>
    <scope>NUCLEOTIDE SEQUENCE [LARGE SCALE GENOMIC DNA]</scope>
    <source>
        <strain evidence="1 2">DSM 40847</strain>
    </source>
</reference>
<evidence type="ECO:0000313" key="2">
    <source>
        <dbReference type="Proteomes" id="UP000011740"/>
    </source>
</evidence>
<dbReference type="EMBL" id="AORZ01000002">
    <property type="protein sequence ID" value="EMF02452.1"/>
    <property type="molecule type" value="Genomic_DNA"/>
</dbReference>
<sequence length="116" mass="13225">MGIFNRPPVEIVVHEHAEEDDGYGGKLPGRGKTHVLRVFAQPIDADDNASQGWSEPGRYKLIARDFPTYRWAEVEFEGRSWTVSEYPRKHRGSRRTEFATAVIERRGGHGMGRSKD</sequence>
<dbReference type="eggNOG" id="ENOG502ZXGZ">
    <property type="taxonomic scope" value="Bacteria"/>
</dbReference>
<proteinExistence type="predicted"/>